<dbReference type="Proteomes" id="UP000708208">
    <property type="component" value="Unassembled WGS sequence"/>
</dbReference>
<protein>
    <submittedName>
        <fullName evidence="2">Uncharacterized protein</fullName>
    </submittedName>
</protein>
<proteinExistence type="predicted"/>
<reference evidence="2" key="1">
    <citation type="submission" date="2021-06" db="EMBL/GenBank/DDBJ databases">
        <authorList>
            <person name="Hodson N. C."/>
            <person name="Mongue J. A."/>
            <person name="Jaron S. K."/>
        </authorList>
    </citation>
    <scope>NUCLEOTIDE SEQUENCE</scope>
</reference>
<evidence type="ECO:0000313" key="3">
    <source>
        <dbReference type="Proteomes" id="UP000708208"/>
    </source>
</evidence>
<dbReference type="AlphaFoldDB" id="A0A8J2LU91"/>
<feature type="chain" id="PRO_5035153152" evidence="1">
    <location>
        <begin position="16"/>
        <end position="183"/>
    </location>
</feature>
<keyword evidence="3" id="KW-1185">Reference proteome</keyword>
<dbReference type="EMBL" id="CAJVCH010571617">
    <property type="protein sequence ID" value="CAG7837986.1"/>
    <property type="molecule type" value="Genomic_DNA"/>
</dbReference>
<organism evidence="2 3">
    <name type="scientific">Allacma fusca</name>
    <dbReference type="NCBI Taxonomy" id="39272"/>
    <lineage>
        <taxon>Eukaryota</taxon>
        <taxon>Metazoa</taxon>
        <taxon>Ecdysozoa</taxon>
        <taxon>Arthropoda</taxon>
        <taxon>Hexapoda</taxon>
        <taxon>Collembola</taxon>
        <taxon>Symphypleona</taxon>
        <taxon>Sminthuridae</taxon>
        <taxon>Allacma</taxon>
    </lineage>
</organism>
<gene>
    <name evidence="2" type="ORF">AFUS01_LOCUS47009</name>
</gene>
<name>A0A8J2LU91_9HEXA</name>
<keyword evidence="1" id="KW-0732">Signal</keyword>
<evidence type="ECO:0000313" key="2">
    <source>
        <dbReference type="EMBL" id="CAG7837986.1"/>
    </source>
</evidence>
<feature type="signal peptide" evidence="1">
    <location>
        <begin position="1"/>
        <end position="15"/>
    </location>
</feature>
<sequence>MRPQFFATLLTLCGALPFTKFPLYDGNLYEIASNADDQVLAVLQGSNPSRPKVTLESWKNLRNQKWLAVGLDPENTFLILPILQSWDWELFRGRSNLEDFYSMMPSLTIVLNEDKDTETVDIQTVDNRTFQQWTPLFFIDREFSLLRNVGSGGRAEMGLCNETDVTQQWNFKTLPLLSVSLAL</sequence>
<accession>A0A8J2LU91</accession>
<evidence type="ECO:0000256" key="1">
    <source>
        <dbReference type="SAM" id="SignalP"/>
    </source>
</evidence>
<comment type="caution">
    <text evidence="2">The sequence shown here is derived from an EMBL/GenBank/DDBJ whole genome shotgun (WGS) entry which is preliminary data.</text>
</comment>